<dbReference type="Pfam" id="PF00072">
    <property type="entry name" value="Response_reg"/>
    <property type="match status" value="2"/>
</dbReference>
<dbReference type="PRINTS" id="PR00344">
    <property type="entry name" value="BCTRLSENSOR"/>
</dbReference>
<dbReference type="Pfam" id="PF00512">
    <property type="entry name" value="HisKA"/>
    <property type="match status" value="1"/>
</dbReference>
<dbReference type="GO" id="GO:0000155">
    <property type="term" value="F:phosphorelay sensor kinase activity"/>
    <property type="evidence" value="ECO:0007669"/>
    <property type="project" value="InterPro"/>
</dbReference>
<evidence type="ECO:0000313" key="16">
    <source>
        <dbReference type="Proteomes" id="UP000557193"/>
    </source>
</evidence>
<dbReference type="Gene3D" id="3.30.565.10">
    <property type="entry name" value="Histidine kinase-like ATPase, C-terminal domain"/>
    <property type="match status" value="1"/>
</dbReference>
<evidence type="ECO:0000256" key="1">
    <source>
        <dbReference type="ARBA" id="ARBA00000085"/>
    </source>
</evidence>
<dbReference type="GO" id="GO:0005524">
    <property type="term" value="F:ATP binding"/>
    <property type="evidence" value="ECO:0007669"/>
    <property type="project" value="UniProtKB-KW"/>
</dbReference>
<keyword evidence="16" id="KW-1185">Reference proteome</keyword>
<feature type="transmembrane region" description="Helical" evidence="12">
    <location>
        <begin position="299"/>
        <end position="318"/>
    </location>
</feature>
<evidence type="ECO:0000256" key="2">
    <source>
        <dbReference type="ARBA" id="ARBA00012438"/>
    </source>
</evidence>
<name>A0A7X0ESF9_9PSED</name>
<keyword evidence="4" id="KW-0808">Transferase</keyword>
<dbReference type="InterPro" id="IPR011006">
    <property type="entry name" value="CheY-like_superfamily"/>
</dbReference>
<keyword evidence="3 11" id="KW-0597">Phosphoprotein</keyword>
<dbReference type="Gene3D" id="2.60.40.2380">
    <property type="match status" value="1"/>
</dbReference>
<feature type="domain" description="Response regulatory" evidence="14">
    <location>
        <begin position="832"/>
        <end position="953"/>
    </location>
</feature>
<evidence type="ECO:0000256" key="11">
    <source>
        <dbReference type="PROSITE-ProRule" id="PRU00169"/>
    </source>
</evidence>
<feature type="transmembrane region" description="Helical" evidence="12">
    <location>
        <begin position="183"/>
        <end position="203"/>
    </location>
</feature>
<dbReference type="InterPro" id="IPR001789">
    <property type="entry name" value="Sig_transdc_resp-reg_receiver"/>
</dbReference>
<gene>
    <name evidence="15" type="ORF">HNP49_002425</name>
</gene>
<dbReference type="EC" id="2.7.13.3" evidence="2"/>
<sequence>MPLLLSLLFGAWQAGHAVELDIATEPSVAQAGHWLEYLVDVDGQMTAEQVARSSARNWQPAPGASPNFGFTTRVYWFRLQLVNSSAQAQTRLMGIEYPVLDRIDLYLQEDRALRHLGQLGDSLAASQRALRHPWLVHELELPAQSRQTLYFRVQTTGAMQFPLGVWTPQNFIRAEQEFLLGQGLYIGVVLVMLLYNLCIYTLVRDQSYLVYVLSMLCYGLLQATLHGFTPLYLWPQWPQLNNAIPLLIFLFTATDAWFGVLFMRLAQEAPRYARWLGGYAVLMAVCGLLSLWLPYNQAVSASTLLVIPGVVLAVYVGIRMLLRGQKSARYFVVAWMAFLTASMVLALNKMGILPYSMAIEYAPQIAHVLICVLLSFALADRINSERRARFSAQAKLLDAERQARVEHERITTLQLRAQAEELAAKRKAIEAKAESRAKSEFLATMSHEIRTPMNGVLGMTELLRDTELGPQQRQYVEVIERSGRTLLNIINDILDYSKIEAGKLTLEALDFDLDELCLECASMFTNMAERKGLELICSVEPGTPTLIKSDPTRLRQILLNLLGNAFKFTNEGHISLRVRRCQETSLAPGEHCLLFEVSDTGVGISAEGQAQLFQAFSQAEQGTTRKYGGTGLGLSICKRLAELMGGSVGVESEPGKGARFWFRIVCRDADAAFISSQVLPFYDLKGVRVLLVDDSPEFLQMLLEQVQAWGMQAQTAFYGERALQMLREAAAQGEPYRIACLDYNMPGLSGLEVAAAIKADPALREVRCLLLSAARCIPPREQLEAVGIGLAVQKPASAAVLKGAFRQLLSGLDEPAQRSAAVATSASGSEVRVLVAEDNPVNQMVVRGLLGKLGIACELVGNGREAVNRVMQAGGQFALVLMDCEMPEMDGYQATQAIRELEQAQQRPALPVLALTAHALQEHVERCRQAGMNGHLAKPLSLESLREALQPYLPAGPSNAQNRA</sequence>
<dbReference type="CDD" id="cd17546">
    <property type="entry name" value="REC_hyHK_CKI1_RcsC-like"/>
    <property type="match status" value="1"/>
</dbReference>
<feature type="transmembrane region" description="Helical" evidence="12">
    <location>
        <begin position="275"/>
        <end position="293"/>
    </location>
</feature>
<keyword evidence="8" id="KW-0902">Two-component regulatory system</keyword>
<dbReference type="InterPro" id="IPR003661">
    <property type="entry name" value="HisK_dim/P_dom"/>
</dbReference>
<dbReference type="Pfam" id="PF07696">
    <property type="entry name" value="7TMR-DISMED2"/>
    <property type="match status" value="1"/>
</dbReference>
<evidence type="ECO:0000256" key="3">
    <source>
        <dbReference type="ARBA" id="ARBA00022553"/>
    </source>
</evidence>
<evidence type="ECO:0000256" key="12">
    <source>
        <dbReference type="SAM" id="Phobius"/>
    </source>
</evidence>
<dbReference type="Pfam" id="PF07695">
    <property type="entry name" value="7TMR-DISM_7TM"/>
    <property type="match status" value="1"/>
</dbReference>
<evidence type="ECO:0000256" key="7">
    <source>
        <dbReference type="ARBA" id="ARBA00022840"/>
    </source>
</evidence>
<feature type="modified residue" description="4-aspartylphosphate" evidence="11">
    <location>
        <position position="742"/>
    </location>
</feature>
<dbReference type="SMART" id="SM00387">
    <property type="entry name" value="HATPase_c"/>
    <property type="match status" value="1"/>
</dbReference>
<dbReference type="SUPFAM" id="SSF47384">
    <property type="entry name" value="Homodimeric domain of signal transducing histidine kinase"/>
    <property type="match status" value="1"/>
</dbReference>
<dbReference type="CDD" id="cd00156">
    <property type="entry name" value="REC"/>
    <property type="match status" value="1"/>
</dbReference>
<dbReference type="RefSeq" id="WP_184683583.1">
    <property type="nucleotide sequence ID" value="NZ_JACHLL010000004.1"/>
</dbReference>
<evidence type="ECO:0000256" key="6">
    <source>
        <dbReference type="ARBA" id="ARBA00022777"/>
    </source>
</evidence>
<dbReference type="SUPFAM" id="SSF55874">
    <property type="entry name" value="ATPase domain of HSP90 chaperone/DNA topoisomerase II/histidine kinase"/>
    <property type="match status" value="1"/>
</dbReference>
<dbReference type="AlphaFoldDB" id="A0A7X0ESF9"/>
<dbReference type="PANTHER" id="PTHR45339">
    <property type="entry name" value="HYBRID SIGNAL TRANSDUCTION HISTIDINE KINASE J"/>
    <property type="match status" value="1"/>
</dbReference>
<accession>A0A7X0ESF9</accession>
<dbReference type="Pfam" id="PF02518">
    <property type="entry name" value="HATPase_c"/>
    <property type="match status" value="1"/>
</dbReference>
<dbReference type="InterPro" id="IPR004358">
    <property type="entry name" value="Sig_transdc_His_kin-like_C"/>
</dbReference>
<dbReference type="InterPro" id="IPR003594">
    <property type="entry name" value="HATPase_dom"/>
</dbReference>
<protein>
    <recommendedName>
        <fullName evidence="10">Sensory/regulatory protein RpfC</fullName>
        <ecNumber evidence="2">2.7.13.3</ecNumber>
    </recommendedName>
</protein>
<keyword evidence="12" id="KW-1133">Transmembrane helix</keyword>
<dbReference type="SUPFAM" id="SSF52172">
    <property type="entry name" value="CheY-like"/>
    <property type="match status" value="2"/>
</dbReference>
<keyword evidence="12" id="KW-0472">Membrane</keyword>
<organism evidence="15 16">
    <name type="scientific">Pseudomonas fluvialis</name>
    <dbReference type="NCBI Taxonomy" id="1793966"/>
    <lineage>
        <taxon>Bacteria</taxon>
        <taxon>Pseudomonadati</taxon>
        <taxon>Pseudomonadota</taxon>
        <taxon>Gammaproteobacteria</taxon>
        <taxon>Pseudomonadales</taxon>
        <taxon>Pseudomonadaceae</taxon>
        <taxon>Pseudomonas</taxon>
    </lineage>
</organism>
<dbReference type="InterPro" id="IPR036097">
    <property type="entry name" value="HisK_dim/P_sf"/>
</dbReference>
<feature type="transmembrane region" description="Helical" evidence="12">
    <location>
        <begin position="210"/>
        <end position="232"/>
    </location>
</feature>
<dbReference type="FunFam" id="1.10.287.130:FF:000002">
    <property type="entry name" value="Two-component osmosensing histidine kinase"/>
    <property type="match status" value="1"/>
</dbReference>
<evidence type="ECO:0000259" key="14">
    <source>
        <dbReference type="PROSITE" id="PS50110"/>
    </source>
</evidence>
<evidence type="ECO:0000259" key="13">
    <source>
        <dbReference type="PROSITE" id="PS50109"/>
    </source>
</evidence>
<dbReference type="PROSITE" id="PS50109">
    <property type="entry name" value="HIS_KIN"/>
    <property type="match status" value="1"/>
</dbReference>
<dbReference type="CDD" id="cd16922">
    <property type="entry name" value="HATPase_EvgS-ArcB-TorS-like"/>
    <property type="match status" value="1"/>
</dbReference>
<evidence type="ECO:0000313" key="15">
    <source>
        <dbReference type="EMBL" id="MBB6342243.1"/>
    </source>
</evidence>
<evidence type="ECO:0000256" key="5">
    <source>
        <dbReference type="ARBA" id="ARBA00022741"/>
    </source>
</evidence>
<dbReference type="PANTHER" id="PTHR45339:SF1">
    <property type="entry name" value="HYBRID SIGNAL TRANSDUCTION HISTIDINE KINASE J"/>
    <property type="match status" value="1"/>
</dbReference>
<feature type="domain" description="Response regulatory" evidence="14">
    <location>
        <begin position="688"/>
        <end position="809"/>
    </location>
</feature>
<dbReference type="Proteomes" id="UP000557193">
    <property type="component" value="Unassembled WGS sequence"/>
</dbReference>
<comment type="caution">
    <text evidence="15">The sequence shown here is derived from an EMBL/GenBank/DDBJ whole genome shotgun (WGS) entry which is preliminary data.</text>
</comment>
<dbReference type="FunFam" id="3.30.565.10:FF:000010">
    <property type="entry name" value="Sensor histidine kinase RcsC"/>
    <property type="match status" value="1"/>
</dbReference>
<dbReference type="Gene3D" id="3.40.50.2300">
    <property type="match status" value="2"/>
</dbReference>
<comment type="subunit">
    <text evidence="9">At low DSF concentrations, interacts with RpfF.</text>
</comment>
<feature type="transmembrane region" description="Helical" evidence="12">
    <location>
        <begin position="330"/>
        <end position="349"/>
    </location>
</feature>
<dbReference type="PROSITE" id="PS50110">
    <property type="entry name" value="RESPONSE_REGULATORY"/>
    <property type="match status" value="2"/>
</dbReference>
<proteinExistence type="predicted"/>
<dbReference type="EMBL" id="JACHLL010000004">
    <property type="protein sequence ID" value="MBB6342243.1"/>
    <property type="molecule type" value="Genomic_DNA"/>
</dbReference>
<dbReference type="InterPro" id="IPR011623">
    <property type="entry name" value="7TMR_DISM_rcpt_extracell_dom1"/>
</dbReference>
<keyword evidence="7" id="KW-0067">ATP-binding</keyword>
<dbReference type="SMART" id="SM00448">
    <property type="entry name" value="REC"/>
    <property type="match status" value="2"/>
</dbReference>
<dbReference type="SMART" id="SM00388">
    <property type="entry name" value="HisKA"/>
    <property type="match status" value="1"/>
</dbReference>
<evidence type="ECO:0000256" key="10">
    <source>
        <dbReference type="ARBA" id="ARBA00068150"/>
    </source>
</evidence>
<keyword evidence="5" id="KW-0547">Nucleotide-binding</keyword>
<reference evidence="15 16" key="1">
    <citation type="submission" date="2020-08" db="EMBL/GenBank/DDBJ databases">
        <title>Functional genomics of gut bacteria from endangered species of beetles.</title>
        <authorList>
            <person name="Carlos-Shanley C."/>
        </authorList>
    </citation>
    <scope>NUCLEOTIDE SEQUENCE [LARGE SCALE GENOMIC DNA]</scope>
    <source>
        <strain evidence="15 16">S00202</strain>
    </source>
</reference>
<keyword evidence="6 15" id="KW-0418">Kinase</keyword>
<dbReference type="InterPro" id="IPR036890">
    <property type="entry name" value="HATPase_C_sf"/>
</dbReference>
<dbReference type="Gene3D" id="1.10.287.130">
    <property type="match status" value="1"/>
</dbReference>
<feature type="domain" description="Histidine kinase" evidence="13">
    <location>
        <begin position="444"/>
        <end position="668"/>
    </location>
</feature>
<feature type="transmembrane region" description="Helical" evidence="12">
    <location>
        <begin position="244"/>
        <end position="263"/>
    </location>
</feature>
<evidence type="ECO:0000256" key="9">
    <source>
        <dbReference type="ARBA" id="ARBA00064003"/>
    </source>
</evidence>
<evidence type="ECO:0000256" key="4">
    <source>
        <dbReference type="ARBA" id="ARBA00022679"/>
    </source>
</evidence>
<dbReference type="InterPro" id="IPR005467">
    <property type="entry name" value="His_kinase_dom"/>
</dbReference>
<feature type="modified residue" description="4-aspartylphosphate" evidence="11">
    <location>
        <position position="883"/>
    </location>
</feature>
<keyword evidence="12" id="KW-0812">Transmembrane</keyword>
<dbReference type="CDD" id="cd00082">
    <property type="entry name" value="HisKA"/>
    <property type="match status" value="1"/>
</dbReference>
<comment type="catalytic activity">
    <reaction evidence="1">
        <text>ATP + protein L-histidine = ADP + protein N-phospho-L-histidine.</text>
        <dbReference type="EC" id="2.7.13.3"/>
    </reaction>
</comment>
<evidence type="ECO:0000256" key="8">
    <source>
        <dbReference type="ARBA" id="ARBA00023012"/>
    </source>
</evidence>
<dbReference type="InterPro" id="IPR011622">
    <property type="entry name" value="7TMR_DISM_rcpt_extracell_dom2"/>
</dbReference>